<name>F4LLW1_TREBD</name>
<accession>F4LLW1</accession>
<organism evidence="1 2">
    <name type="scientific">Treponema brennaborense (strain DSM 12168 / CIP 105900 / DD5/3)</name>
    <dbReference type="NCBI Taxonomy" id="906968"/>
    <lineage>
        <taxon>Bacteria</taxon>
        <taxon>Pseudomonadati</taxon>
        <taxon>Spirochaetota</taxon>
        <taxon>Spirochaetia</taxon>
        <taxon>Spirochaetales</taxon>
        <taxon>Treponemataceae</taxon>
        <taxon>Treponema</taxon>
    </lineage>
</organism>
<proteinExistence type="predicted"/>
<gene>
    <name evidence="1" type="ordered locus">Trebr_0202</name>
</gene>
<keyword evidence="2" id="KW-1185">Reference proteome</keyword>
<dbReference type="EMBL" id="CP002696">
    <property type="protein sequence ID" value="AEE15653.1"/>
    <property type="molecule type" value="Genomic_DNA"/>
</dbReference>
<dbReference type="AlphaFoldDB" id="F4LLW1"/>
<dbReference type="HOGENOM" id="CLU_105851_3_0_12"/>
<reference evidence="2" key="1">
    <citation type="submission" date="2011-04" db="EMBL/GenBank/DDBJ databases">
        <title>The complete genome of Treponema brennaborense DSM 12168.</title>
        <authorList>
            <person name="Lucas S."/>
            <person name="Han J."/>
            <person name="Lapidus A."/>
            <person name="Bruce D."/>
            <person name="Goodwin L."/>
            <person name="Pitluck S."/>
            <person name="Peters L."/>
            <person name="Kyrpides N."/>
            <person name="Mavromatis K."/>
            <person name="Ivanova N."/>
            <person name="Mikhailova N."/>
            <person name="Pagani I."/>
            <person name="Teshima H."/>
            <person name="Detter J.C."/>
            <person name="Tapia R."/>
            <person name="Han C."/>
            <person name="Land M."/>
            <person name="Hauser L."/>
            <person name="Markowitz V."/>
            <person name="Cheng J.-F."/>
            <person name="Hugenholtz P."/>
            <person name="Woyke T."/>
            <person name="Wu D."/>
            <person name="Gronow S."/>
            <person name="Wellnitz S."/>
            <person name="Brambilla E."/>
            <person name="Klenk H.-P."/>
            <person name="Eisen J.A."/>
        </authorList>
    </citation>
    <scope>NUCLEOTIDE SEQUENCE [LARGE SCALE GENOMIC DNA]</scope>
    <source>
        <strain evidence="2">DSM 12168 / CIP 105900 / DD5/3</strain>
    </source>
</reference>
<sequence length="186" mass="21003">MFESLFAKKKLNPSKLRAFGFSDGGGAHRYGTVIQNGAFALTVRIDSDGTADTQLVDTETGEEYVLYKTAAAGAFVGEIRTEIERLLKNIADECFDPALFKQEQTNRIIDFVRRTWGGELEFLWKKFDDNAVWRRKDTNKWYAAVLTVQKKKLGLDSDELAEILDGSVPDTEIQQHIQESYALAVK</sequence>
<dbReference type="InterPro" id="IPR038056">
    <property type="entry name" value="YjbR-like_sf"/>
</dbReference>
<dbReference type="Gene3D" id="3.90.1150.30">
    <property type="match status" value="1"/>
</dbReference>
<dbReference type="OrthoDB" id="9789813at2"/>
<protein>
    <submittedName>
        <fullName evidence="1">Uncharacterized protein</fullName>
    </submittedName>
</protein>
<evidence type="ECO:0000313" key="2">
    <source>
        <dbReference type="Proteomes" id="UP000006546"/>
    </source>
</evidence>
<dbReference type="Proteomes" id="UP000006546">
    <property type="component" value="Chromosome"/>
</dbReference>
<dbReference type="SUPFAM" id="SSF142906">
    <property type="entry name" value="YjbR-like"/>
    <property type="match status" value="1"/>
</dbReference>
<evidence type="ECO:0000313" key="1">
    <source>
        <dbReference type="EMBL" id="AEE15653.1"/>
    </source>
</evidence>
<dbReference type="eggNOG" id="COG2315">
    <property type="taxonomic scope" value="Bacteria"/>
</dbReference>
<dbReference type="KEGG" id="tbe:Trebr_0202"/>
<dbReference type="RefSeq" id="WP_013757372.1">
    <property type="nucleotide sequence ID" value="NC_015500.1"/>
</dbReference>